<feature type="domain" description="Putative regulatory protein FmdB zinc ribbon" evidence="2">
    <location>
        <begin position="1"/>
        <end position="43"/>
    </location>
</feature>
<feature type="compositionally biased region" description="Low complexity" evidence="1">
    <location>
        <begin position="76"/>
        <end position="86"/>
    </location>
</feature>
<dbReference type="AlphaFoldDB" id="A0A7T0G3E5"/>
<proteinExistence type="predicted"/>
<dbReference type="InterPro" id="IPR013429">
    <property type="entry name" value="Regulatory_FmdB_Zinc_ribbon"/>
</dbReference>
<dbReference type="KEGG" id="nva:G3M78_07565"/>
<dbReference type="NCBIfam" id="TIGR02605">
    <property type="entry name" value="CxxC_CxxC_SSSS"/>
    <property type="match status" value="1"/>
</dbReference>
<evidence type="ECO:0000256" key="1">
    <source>
        <dbReference type="SAM" id="MobiDB-lite"/>
    </source>
</evidence>
<dbReference type="Proteomes" id="UP000594464">
    <property type="component" value="Chromosome"/>
</dbReference>
<gene>
    <name evidence="3" type="ORF">G3M78_07565</name>
</gene>
<sequence>MPIYEYQCEKCGGAFEVMQSISAKPIKKCEDPKCGGKVERLVSATGFILKGSGWYATDYPSENRKKGWDNESNGGATETAPAPAATSGDTNGGKTESAPAPAATKPKPAPKKPAAKNPYSGGKTKKAKASK</sequence>
<name>A0A7T0G3E5_9BACT</name>
<dbReference type="PANTHER" id="PTHR34404:SF2">
    <property type="entry name" value="CONSERVED SERINE RICH PROTEIN"/>
    <property type="match status" value="1"/>
</dbReference>
<dbReference type="SMART" id="SM00834">
    <property type="entry name" value="CxxC_CXXC_SSSS"/>
    <property type="match status" value="1"/>
</dbReference>
<reference evidence="4" key="1">
    <citation type="submission" date="2020-02" db="EMBL/GenBank/DDBJ databases">
        <title>Genomic and physiological characterization of two novel Nitrospinaceae genera.</title>
        <authorList>
            <person name="Mueller A.J."/>
            <person name="Jung M.-Y."/>
            <person name="Strachan C.R."/>
            <person name="Herbold C.W."/>
            <person name="Kirkegaard R.H."/>
            <person name="Daims H."/>
        </authorList>
    </citation>
    <scope>NUCLEOTIDE SEQUENCE [LARGE SCALE GENOMIC DNA]</scope>
</reference>
<evidence type="ECO:0000313" key="4">
    <source>
        <dbReference type="Proteomes" id="UP000594464"/>
    </source>
</evidence>
<accession>A0A7T0G3E5</accession>
<dbReference type="Pfam" id="PF09723">
    <property type="entry name" value="Zn_ribbon_8"/>
    <property type="match status" value="1"/>
</dbReference>
<organism evidence="3 4">
    <name type="scientific">Candidatus Nitrohelix vancouverensis</name>
    <dbReference type="NCBI Taxonomy" id="2705534"/>
    <lineage>
        <taxon>Bacteria</taxon>
        <taxon>Pseudomonadati</taxon>
        <taxon>Nitrospinota/Tectimicrobiota group</taxon>
        <taxon>Nitrospinota</taxon>
        <taxon>Nitrospinia</taxon>
        <taxon>Nitrospinales</taxon>
        <taxon>Nitrospinaceae</taxon>
        <taxon>Candidatus Nitrohelix</taxon>
    </lineage>
</organism>
<evidence type="ECO:0000259" key="2">
    <source>
        <dbReference type="SMART" id="SM00834"/>
    </source>
</evidence>
<dbReference type="PANTHER" id="PTHR34404">
    <property type="entry name" value="REGULATORY PROTEIN, FMDB FAMILY"/>
    <property type="match status" value="1"/>
</dbReference>
<feature type="region of interest" description="Disordered" evidence="1">
    <location>
        <begin position="54"/>
        <end position="131"/>
    </location>
</feature>
<protein>
    <submittedName>
        <fullName evidence="3">Zinc ribbon domain-containing protein</fullName>
    </submittedName>
</protein>
<dbReference type="EMBL" id="CP048620">
    <property type="protein sequence ID" value="QPJ65253.1"/>
    <property type="molecule type" value="Genomic_DNA"/>
</dbReference>
<evidence type="ECO:0000313" key="3">
    <source>
        <dbReference type="EMBL" id="QPJ65253.1"/>
    </source>
</evidence>